<proteinExistence type="predicted"/>
<reference evidence="2 3" key="1">
    <citation type="submission" date="2020-01" db="EMBL/GenBank/DDBJ databases">
        <title>Frigidibacter albus SP32T (=CGMCC 1.13995T).</title>
        <authorList>
            <person name="Liao X."/>
        </authorList>
    </citation>
    <scope>NUCLEOTIDE SEQUENCE [LARGE SCALE GENOMIC DNA]</scope>
    <source>
        <strain evidence="2 3">SP32</strain>
    </source>
</reference>
<dbReference type="RefSeq" id="WP_161345512.1">
    <property type="nucleotide sequence ID" value="NZ_BMGW01000004.1"/>
</dbReference>
<evidence type="ECO:0000313" key="3">
    <source>
        <dbReference type="Proteomes" id="UP000477083"/>
    </source>
</evidence>
<evidence type="ECO:0000256" key="1">
    <source>
        <dbReference type="SAM" id="Phobius"/>
    </source>
</evidence>
<keyword evidence="3" id="KW-1185">Reference proteome</keyword>
<organism evidence="2 3">
    <name type="scientific">Frigidibacter albus</name>
    <dbReference type="NCBI Taxonomy" id="1465486"/>
    <lineage>
        <taxon>Bacteria</taxon>
        <taxon>Pseudomonadati</taxon>
        <taxon>Pseudomonadota</taxon>
        <taxon>Alphaproteobacteria</taxon>
        <taxon>Rhodobacterales</taxon>
        <taxon>Paracoccaceae</taxon>
        <taxon>Frigidibacter</taxon>
    </lineage>
</organism>
<keyword evidence="1" id="KW-0812">Transmembrane</keyword>
<feature type="transmembrane region" description="Helical" evidence="1">
    <location>
        <begin position="20"/>
        <end position="40"/>
    </location>
</feature>
<dbReference type="EMBL" id="WWNR01000004">
    <property type="protein sequence ID" value="MZQ89195.1"/>
    <property type="molecule type" value="Genomic_DNA"/>
</dbReference>
<dbReference type="AlphaFoldDB" id="A0A6L8VFV0"/>
<evidence type="ECO:0000313" key="2">
    <source>
        <dbReference type="EMBL" id="MZQ89195.1"/>
    </source>
</evidence>
<comment type="caution">
    <text evidence="2">The sequence shown here is derived from an EMBL/GenBank/DDBJ whole genome shotgun (WGS) entry which is preliminary data.</text>
</comment>
<sequence>MLELISGWQGAEWLRGSGTAYLLVNAAHILGIGLLLGAILPLDLRLAGFGSTRLEVIGPFLVRAAGVGLALALPTGLWLFSVDPGSYLGNRAFLIKAALIALGLANIVIMHSDKGFRVAMGGGAVSGVVRLMAALSALVWVSVLIAGRWIGFL</sequence>
<keyword evidence="1" id="KW-1133">Transmembrane helix</keyword>
<protein>
    <submittedName>
        <fullName evidence="2">DUF2214 domain-containing protein</fullName>
    </submittedName>
</protein>
<feature type="transmembrane region" description="Helical" evidence="1">
    <location>
        <begin position="92"/>
        <end position="110"/>
    </location>
</feature>
<accession>A0A6L8VFV0</accession>
<feature type="transmembrane region" description="Helical" evidence="1">
    <location>
        <begin position="60"/>
        <end position="80"/>
    </location>
</feature>
<name>A0A6L8VFV0_9RHOB</name>
<gene>
    <name evidence="2" type="ORF">GS660_08795</name>
</gene>
<dbReference type="Proteomes" id="UP000477083">
    <property type="component" value="Unassembled WGS sequence"/>
</dbReference>
<feature type="transmembrane region" description="Helical" evidence="1">
    <location>
        <begin position="131"/>
        <end position="150"/>
    </location>
</feature>
<keyword evidence="1" id="KW-0472">Membrane</keyword>